<evidence type="ECO:0000313" key="1">
    <source>
        <dbReference type="EMBL" id="MPC66784.1"/>
    </source>
</evidence>
<dbReference type="Proteomes" id="UP000324222">
    <property type="component" value="Unassembled WGS sequence"/>
</dbReference>
<comment type="caution">
    <text evidence="1">The sequence shown here is derived from an EMBL/GenBank/DDBJ whole genome shotgun (WGS) entry which is preliminary data.</text>
</comment>
<accession>A0A5B7HDQ1</accession>
<dbReference type="OrthoDB" id="6362217at2759"/>
<keyword evidence="2" id="KW-1185">Reference proteome</keyword>
<name>A0A5B7HDQ1_PORTR</name>
<proteinExistence type="predicted"/>
<organism evidence="1 2">
    <name type="scientific">Portunus trituberculatus</name>
    <name type="common">Swimming crab</name>
    <name type="synonym">Neptunus trituberculatus</name>
    <dbReference type="NCBI Taxonomy" id="210409"/>
    <lineage>
        <taxon>Eukaryota</taxon>
        <taxon>Metazoa</taxon>
        <taxon>Ecdysozoa</taxon>
        <taxon>Arthropoda</taxon>
        <taxon>Crustacea</taxon>
        <taxon>Multicrustacea</taxon>
        <taxon>Malacostraca</taxon>
        <taxon>Eumalacostraca</taxon>
        <taxon>Eucarida</taxon>
        <taxon>Decapoda</taxon>
        <taxon>Pleocyemata</taxon>
        <taxon>Brachyura</taxon>
        <taxon>Eubrachyura</taxon>
        <taxon>Portunoidea</taxon>
        <taxon>Portunidae</taxon>
        <taxon>Portuninae</taxon>
        <taxon>Portunus</taxon>
    </lineage>
</organism>
<gene>
    <name evidence="1" type="ORF">E2C01_060937</name>
</gene>
<dbReference type="EMBL" id="VSRR010025272">
    <property type="protein sequence ID" value="MPC66784.1"/>
    <property type="molecule type" value="Genomic_DNA"/>
</dbReference>
<reference evidence="1 2" key="1">
    <citation type="submission" date="2019-05" db="EMBL/GenBank/DDBJ databases">
        <title>Another draft genome of Portunus trituberculatus and its Hox gene families provides insights of decapod evolution.</title>
        <authorList>
            <person name="Jeong J.-H."/>
            <person name="Song I."/>
            <person name="Kim S."/>
            <person name="Choi T."/>
            <person name="Kim D."/>
            <person name="Ryu S."/>
            <person name="Kim W."/>
        </authorList>
    </citation>
    <scope>NUCLEOTIDE SEQUENCE [LARGE SCALE GENOMIC DNA]</scope>
    <source>
        <tissue evidence="1">Muscle</tissue>
    </source>
</reference>
<protein>
    <submittedName>
        <fullName evidence="1">Uncharacterized protein</fullName>
    </submittedName>
</protein>
<evidence type="ECO:0000313" key="2">
    <source>
        <dbReference type="Proteomes" id="UP000324222"/>
    </source>
</evidence>
<sequence>MAATGSWTGSSSGVLPINPTEGECCLSFSDEKGASRSLVVNRMLLNPYSAKIINDKQDLPPRVTEMPKLKPSDPPVTDNGTVTITFYLEGQTAARQRTSTTVCGELHDMQL</sequence>
<dbReference type="AlphaFoldDB" id="A0A5B7HDQ1"/>